<evidence type="ECO:0000256" key="2">
    <source>
        <dbReference type="ARBA" id="ARBA00022676"/>
    </source>
</evidence>
<dbReference type="SUPFAM" id="SSF53448">
    <property type="entry name" value="Nucleotide-diphospho-sugar transferases"/>
    <property type="match status" value="1"/>
</dbReference>
<dbReference type="Pfam" id="PF00535">
    <property type="entry name" value="Glycos_transf_2"/>
    <property type="match status" value="1"/>
</dbReference>
<reference evidence="6" key="1">
    <citation type="submission" date="2017-06" db="EMBL/GenBank/DDBJ databases">
        <authorList>
            <person name="Varghese N."/>
            <person name="Submissions S."/>
        </authorList>
    </citation>
    <scope>NUCLEOTIDE SEQUENCE [LARGE SCALE GENOMIC DNA]</scope>
    <source>
        <strain evidence="6">SCA</strain>
    </source>
</reference>
<sequence length="281" mass="33071">MENEILFNDEFLIHGITVGIPFYKNSKKNELKLAIDSILNQTLLPYEIHLIQDGPVTKEIEEVVRYYVNTLKEVKIKHILIPQNVGLAQALNISILATNTCYYARMDADDISHPERFKKQYDFLEVNRNVHILGTWEVLFQDELNYTKGFLKKVPTTEKEIHNFFHYRSPFVHASVMFRTIIFSKIGLYNISTKKIEDYELWARVLKNKVGVANIPETLYFMRYTEAMERRFGFDAFLKRLKIQYSYNTPSPKLNLLKIASLVFFLLPNSIKRWGYNNLRG</sequence>
<dbReference type="InterPro" id="IPR001173">
    <property type="entry name" value="Glyco_trans_2-like"/>
</dbReference>
<accession>A0A239EG31</accession>
<evidence type="ECO:0000256" key="3">
    <source>
        <dbReference type="ARBA" id="ARBA00022679"/>
    </source>
</evidence>
<comment type="similarity">
    <text evidence="1">Belongs to the glycosyltransferase 2 family.</text>
</comment>
<dbReference type="PANTHER" id="PTHR43685">
    <property type="entry name" value="GLYCOSYLTRANSFERASE"/>
    <property type="match status" value="1"/>
</dbReference>
<organism evidence="5 6">
    <name type="scientific">Anaerovirgula multivorans</name>
    <dbReference type="NCBI Taxonomy" id="312168"/>
    <lineage>
        <taxon>Bacteria</taxon>
        <taxon>Bacillati</taxon>
        <taxon>Bacillota</taxon>
        <taxon>Clostridia</taxon>
        <taxon>Peptostreptococcales</taxon>
        <taxon>Natronincolaceae</taxon>
        <taxon>Anaerovirgula</taxon>
    </lineage>
</organism>
<dbReference type="Proteomes" id="UP000198304">
    <property type="component" value="Unassembled WGS sequence"/>
</dbReference>
<dbReference type="GO" id="GO:0016757">
    <property type="term" value="F:glycosyltransferase activity"/>
    <property type="evidence" value="ECO:0007669"/>
    <property type="project" value="UniProtKB-KW"/>
</dbReference>
<name>A0A239EG31_9FIRM</name>
<dbReference type="OrthoDB" id="9815829at2"/>
<dbReference type="Gene3D" id="3.90.550.10">
    <property type="entry name" value="Spore Coat Polysaccharide Biosynthesis Protein SpsA, Chain A"/>
    <property type="match status" value="1"/>
</dbReference>
<dbReference type="InterPro" id="IPR050834">
    <property type="entry name" value="Glycosyltransf_2"/>
</dbReference>
<evidence type="ECO:0000313" key="5">
    <source>
        <dbReference type="EMBL" id="SNS43509.1"/>
    </source>
</evidence>
<dbReference type="InterPro" id="IPR029044">
    <property type="entry name" value="Nucleotide-diphossugar_trans"/>
</dbReference>
<evidence type="ECO:0000256" key="1">
    <source>
        <dbReference type="ARBA" id="ARBA00006739"/>
    </source>
</evidence>
<dbReference type="EMBL" id="FZOJ01000010">
    <property type="protein sequence ID" value="SNS43509.1"/>
    <property type="molecule type" value="Genomic_DNA"/>
</dbReference>
<feature type="domain" description="Glycosyltransferase 2-like" evidence="4">
    <location>
        <begin position="17"/>
        <end position="176"/>
    </location>
</feature>
<proteinExistence type="inferred from homology"/>
<evidence type="ECO:0000313" key="6">
    <source>
        <dbReference type="Proteomes" id="UP000198304"/>
    </source>
</evidence>
<keyword evidence="6" id="KW-1185">Reference proteome</keyword>
<dbReference type="PANTHER" id="PTHR43685:SF5">
    <property type="entry name" value="GLYCOSYLTRANSFERASE EPSE-RELATED"/>
    <property type="match status" value="1"/>
</dbReference>
<dbReference type="RefSeq" id="WP_089283053.1">
    <property type="nucleotide sequence ID" value="NZ_FZOJ01000010.1"/>
</dbReference>
<protein>
    <submittedName>
        <fullName evidence="5">Glycosyl transferase family 2</fullName>
    </submittedName>
</protein>
<gene>
    <name evidence="5" type="ORF">SAMN05446037_101012</name>
</gene>
<keyword evidence="2" id="KW-0328">Glycosyltransferase</keyword>
<dbReference type="AlphaFoldDB" id="A0A239EG31"/>
<evidence type="ECO:0000259" key="4">
    <source>
        <dbReference type="Pfam" id="PF00535"/>
    </source>
</evidence>
<keyword evidence="3 5" id="KW-0808">Transferase</keyword>